<evidence type="ECO:0000313" key="8">
    <source>
        <dbReference type="Proteomes" id="UP000824120"/>
    </source>
</evidence>
<sequence length="250" mass="28430">MVYLLSLLLPFCCCTHVGQSQNEHQLRSFQRKAEVNLEIQQLKSKMRDSRLQKFRDELRNRSQVLKKLGHIDTDGIVQLKGQAACLIETGDNLLATELMFNGTFNDLNHHQVAALTSCFIPGDRSEEKIQLRDELEKPLQQLQDSARRIAEIQHECKLEIDVDKYVVASVQPFLMDVIYCWSMGASFAEVIQMTDIFEGSITRLARRLDEFLNQLKAAAHAVGEVDLENKFGAASDSIRRGIVFANSLYL</sequence>
<dbReference type="GO" id="GO:0005634">
    <property type="term" value="C:nucleus"/>
    <property type="evidence" value="ECO:0007669"/>
    <property type="project" value="TreeGrafter"/>
</dbReference>
<dbReference type="GO" id="GO:0004386">
    <property type="term" value="F:helicase activity"/>
    <property type="evidence" value="ECO:0007669"/>
    <property type="project" value="UniProtKB-KW"/>
</dbReference>
<feature type="chain" id="PRO_5039909939" description="ATP-dependent RNA helicase Ski2/MTR4 C-terminal domain-containing protein" evidence="5">
    <location>
        <begin position="21"/>
        <end position="250"/>
    </location>
</feature>
<feature type="signal peptide" evidence="5">
    <location>
        <begin position="1"/>
        <end position="20"/>
    </location>
</feature>
<dbReference type="Pfam" id="PF08148">
    <property type="entry name" value="DSHCT"/>
    <property type="match status" value="1"/>
</dbReference>
<dbReference type="InterPro" id="IPR012961">
    <property type="entry name" value="Ski2/MTR4_C"/>
</dbReference>
<proteinExistence type="predicted"/>
<dbReference type="SMART" id="SM01142">
    <property type="entry name" value="DSHCT"/>
    <property type="match status" value="1"/>
</dbReference>
<dbReference type="GO" id="GO:0000460">
    <property type="term" value="P:maturation of 5.8S rRNA"/>
    <property type="evidence" value="ECO:0007669"/>
    <property type="project" value="TreeGrafter"/>
</dbReference>
<evidence type="ECO:0000256" key="2">
    <source>
        <dbReference type="ARBA" id="ARBA00022801"/>
    </source>
</evidence>
<evidence type="ECO:0000259" key="6">
    <source>
        <dbReference type="SMART" id="SM01142"/>
    </source>
</evidence>
<evidence type="ECO:0000256" key="4">
    <source>
        <dbReference type="ARBA" id="ARBA00022840"/>
    </source>
</evidence>
<keyword evidence="5" id="KW-0732">Signal</keyword>
<dbReference type="Proteomes" id="UP000824120">
    <property type="component" value="Chromosome 12"/>
</dbReference>
<evidence type="ECO:0000256" key="1">
    <source>
        <dbReference type="ARBA" id="ARBA00022741"/>
    </source>
</evidence>
<keyword evidence="8" id="KW-1185">Reference proteome</keyword>
<keyword evidence="1" id="KW-0547">Nucleotide-binding</keyword>
<accession>A0A9J5W4P7</accession>
<evidence type="ECO:0000256" key="3">
    <source>
        <dbReference type="ARBA" id="ARBA00022806"/>
    </source>
</evidence>
<dbReference type="GO" id="GO:0016787">
    <property type="term" value="F:hydrolase activity"/>
    <property type="evidence" value="ECO:0007669"/>
    <property type="project" value="UniProtKB-KW"/>
</dbReference>
<dbReference type="FunFam" id="1.10.3380.30:FF:000006">
    <property type="entry name" value="DExH-box ATP-dependent RNA helicase DExH10"/>
    <property type="match status" value="1"/>
</dbReference>
<name>A0A9J5W4P7_SOLCO</name>
<dbReference type="GO" id="GO:0005524">
    <property type="term" value="F:ATP binding"/>
    <property type="evidence" value="ECO:0007669"/>
    <property type="project" value="UniProtKB-KW"/>
</dbReference>
<dbReference type="OrthoDB" id="64767at2759"/>
<feature type="domain" description="ATP-dependent RNA helicase Ski2/MTR4 C-terminal" evidence="6">
    <location>
        <begin position="72"/>
        <end position="250"/>
    </location>
</feature>
<protein>
    <recommendedName>
        <fullName evidence="6">ATP-dependent RNA helicase Ski2/MTR4 C-terminal domain-containing protein</fullName>
    </recommendedName>
</protein>
<organism evidence="7 8">
    <name type="scientific">Solanum commersonii</name>
    <name type="common">Commerson's wild potato</name>
    <name type="synonym">Commerson's nightshade</name>
    <dbReference type="NCBI Taxonomy" id="4109"/>
    <lineage>
        <taxon>Eukaryota</taxon>
        <taxon>Viridiplantae</taxon>
        <taxon>Streptophyta</taxon>
        <taxon>Embryophyta</taxon>
        <taxon>Tracheophyta</taxon>
        <taxon>Spermatophyta</taxon>
        <taxon>Magnoliopsida</taxon>
        <taxon>eudicotyledons</taxon>
        <taxon>Gunneridae</taxon>
        <taxon>Pentapetalae</taxon>
        <taxon>asterids</taxon>
        <taxon>lamiids</taxon>
        <taxon>Solanales</taxon>
        <taxon>Solanaceae</taxon>
        <taxon>Solanoideae</taxon>
        <taxon>Solaneae</taxon>
        <taxon>Solanum</taxon>
    </lineage>
</organism>
<dbReference type="PANTHER" id="PTHR12131:SF7">
    <property type="entry name" value="EXOSOME RNA HELICASE MTR4"/>
    <property type="match status" value="1"/>
</dbReference>
<keyword evidence="4" id="KW-0067">ATP-binding</keyword>
<evidence type="ECO:0000313" key="7">
    <source>
        <dbReference type="EMBL" id="KAG5570525.1"/>
    </source>
</evidence>
<keyword evidence="3" id="KW-0347">Helicase</keyword>
<dbReference type="AlphaFoldDB" id="A0A9J5W4P7"/>
<comment type="caution">
    <text evidence="7">The sequence shown here is derived from an EMBL/GenBank/DDBJ whole genome shotgun (WGS) entry which is preliminary data.</text>
</comment>
<gene>
    <name evidence="7" type="ORF">H5410_060291</name>
</gene>
<dbReference type="PANTHER" id="PTHR12131">
    <property type="entry name" value="ATP-DEPENDENT RNA AND DNA HELICASE"/>
    <property type="match status" value="1"/>
</dbReference>
<reference evidence="7 8" key="1">
    <citation type="submission" date="2020-09" db="EMBL/GenBank/DDBJ databases">
        <title>De no assembly of potato wild relative species, Solanum commersonii.</title>
        <authorList>
            <person name="Cho K."/>
        </authorList>
    </citation>
    <scope>NUCLEOTIDE SEQUENCE [LARGE SCALE GENOMIC DNA]</scope>
    <source>
        <strain evidence="7">LZ3.2</strain>
        <tissue evidence="7">Leaf</tissue>
    </source>
</reference>
<evidence type="ECO:0000256" key="5">
    <source>
        <dbReference type="SAM" id="SignalP"/>
    </source>
</evidence>
<dbReference type="InterPro" id="IPR050699">
    <property type="entry name" value="RNA-DNA_Helicase"/>
</dbReference>
<keyword evidence="2" id="KW-0378">Hydrolase</keyword>
<dbReference type="EMBL" id="JACXVP010000012">
    <property type="protein sequence ID" value="KAG5570525.1"/>
    <property type="molecule type" value="Genomic_DNA"/>
</dbReference>
<dbReference type="Gene3D" id="1.10.3380.30">
    <property type="match status" value="1"/>
</dbReference>